<evidence type="ECO:0000256" key="1">
    <source>
        <dbReference type="SAM" id="Phobius"/>
    </source>
</evidence>
<dbReference type="SUPFAM" id="SSF48452">
    <property type="entry name" value="TPR-like"/>
    <property type="match status" value="1"/>
</dbReference>
<sequence>MQIPPYVIGIVAVCVTVIIFCMLFRRPLSNLLERTTKCSFANDKTSFELHTKDSSDQESIAQAEVANVSGEPHEDVSKAGEGDVNIGLFEAIDKLHKGNVLEGKDIFQKHLMTISDEAEIIKTQSIFFCSLYTKGGEIEALRKLKSLASSTNDEDVLFVVLQNLSTCYLSVSQEEASLELWEKYRNSVLSKFLYAESTLEYVNVLIKIKRVEEAKEELVALLDPSLFEKQVGRVYLLLSDVEVELGNEMQALFCADCASDYLSEDESALFNAAYLASKGKKYSLAMPNYIKVLSLNATHDVSLNNLGVLASDMGFPIMSVDYYNKSSNLGYSLAIANKGRLLLTAGFVEEATELIEPASKLDSPHLNVYEVLKMIKDRPADEEKKWKDTLLLFKSKQSHIRTYTTHYYNASSPQIEGKWFLENDVAVVIKQENNIFKAVWEEGKTDQCSLTFTFTNSSCAGTFKKEPISSPSWVSGSTTEFLGYLANNSLILFSEKDSENEEFVLTRSGHGNA</sequence>
<keyword evidence="1" id="KW-0812">Transmembrane</keyword>
<protein>
    <recommendedName>
        <fullName evidence="4">Tetratricopeptide repeat protein</fullName>
    </recommendedName>
</protein>
<keyword evidence="1" id="KW-0472">Membrane</keyword>
<evidence type="ECO:0000313" key="3">
    <source>
        <dbReference type="Proteomes" id="UP000184001"/>
    </source>
</evidence>
<evidence type="ECO:0000313" key="2">
    <source>
        <dbReference type="EMBL" id="SHJ75009.1"/>
    </source>
</evidence>
<dbReference type="Gene3D" id="1.25.40.10">
    <property type="entry name" value="Tetratricopeptide repeat domain"/>
    <property type="match status" value="1"/>
</dbReference>
<dbReference type="EMBL" id="FQZR01000014">
    <property type="protein sequence ID" value="SHJ75009.1"/>
    <property type="molecule type" value="Genomic_DNA"/>
</dbReference>
<name>A0A8G2F959_9BACT</name>
<dbReference type="RefSeq" id="WP_143154870.1">
    <property type="nucleotide sequence ID" value="NZ_CP192219.1"/>
</dbReference>
<dbReference type="InterPro" id="IPR011990">
    <property type="entry name" value="TPR-like_helical_dom_sf"/>
</dbReference>
<comment type="caution">
    <text evidence="2">The sequence shown here is derived from an EMBL/GenBank/DDBJ whole genome shotgun (WGS) entry which is preliminary data.</text>
</comment>
<dbReference type="AlphaFoldDB" id="A0A8G2F959"/>
<proteinExistence type="predicted"/>
<feature type="transmembrane region" description="Helical" evidence="1">
    <location>
        <begin position="6"/>
        <end position="24"/>
    </location>
</feature>
<reference evidence="2 3" key="1">
    <citation type="submission" date="2016-11" db="EMBL/GenBank/DDBJ databases">
        <authorList>
            <person name="Varghese N."/>
            <person name="Submissions S."/>
        </authorList>
    </citation>
    <scope>NUCLEOTIDE SEQUENCE [LARGE SCALE GENOMIC DNA]</scope>
    <source>
        <strain evidence="2 3">DSM 17919</strain>
    </source>
</reference>
<accession>A0A8G2F959</accession>
<organism evidence="2 3">
    <name type="scientific">Halodesulfovibrio aestuarii</name>
    <dbReference type="NCBI Taxonomy" id="126333"/>
    <lineage>
        <taxon>Bacteria</taxon>
        <taxon>Pseudomonadati</taxon>
        <taxon>Thermodesulfobacteriota</taxon>
        <taxon>Desulfovibrionia</taxon>
        <taxon>Desulfovibrionales</taxon>
        <taxon>Desulfovibrionaceae</taxon>
        <taxon>Halodesulfovibrio</taxon>
    </lineage>
</organism>
<keyword evidence="1" id="KW-1133">Transmembrane helix</keyword>
<dbReference type="Proteomes" id="UP000184001">
    <property type="component" value="Unassembled WGS sequence"/>
</dbReference>
<evidence type="ECO:0008006" key="4">
    <source>
        <dbReference type="Google" id="ProtNLM"/>
    </source>
</evidence>
<gene>
    <name evidence="2" type="ORF">SAMN05660830_03141</name>
</gene>